<feature type="compositionally biased region" description="Basic residues" evidence="9">
    <location>
        <begin position="709"/>
        <end position="720"/>
    </location>
</feature>
<feature type="binding site" evidence="8">
    <location>
        <position position="451"/>
    </location>
    <ligand>
        <name>Mg(2+)</name>
        <dbReference type="ChEBI" id="CHEBI:18420"/>
        <note>catalytic</note>
    </ligand>
</feature>
<accession>A0ABV7FUA7</accession>
<keyword evidence="7 8" id="KW-0694">RNA-binding</keyword>
<dbReference type="NCBIfam" id="TIGR00757">
    <property type="entry name" value="RNaseEG"/>
    <property type="match status" value="1"/>
</dbReference>
<dbReference type="Pfam" id="PF20833">
    <property type="entry name" value="RNase_E_G_Thio"/>
    <property type="match status" value="1"/>
</dbReference>
<feature type="compositionally biased region" description="Acidic residues" evidence="9">
    <location>
        <begin position="189"/>
        <end position="198"/>
    </location>
</feature>
<comment type="similarity">
    <text evidence="8">Belongs to the RNase E/G family. RNase E subfamily.</text>
</comment>
<dbReference type="Gene3D" id="2.40.50.140">
    <property type="entry name" value="Nucleic acid-binding proteins"/>
    <property type="match status" value="1"/>
</dbReference>
<dbReference type="EMBL" id="JBHRTN010000004">
    <property type="protein sequence ID" value="MFC3123933.1"/>
    <property type="molecule type" value="Genomic_DNA"/>
</dbReference>
<keyword evidence="6 8" id="KW-0460">Magnesium</keyword>
<dbReference type="InterPro" id="IPR012340">
    <property type="entry name" value="NA-bd_OB-fold"/>
</dbReference>
<dbReference type="InterPro" id="IPR019307">
    <property type="entry name" value="RNA-bd_AU-1/RNase_E/G"/>
</dbReference>
<evidence type="ECO:0000259" key="11">
    <source>
        <dbReference type="Pfam" id="PF20833"/>
    </source>
</evidence>
<evidence type="ECO:0000256" key="3">
    <source>
        <dbReference type="ARBA" id="ARBA00022723"/>
    </source>
</evidence>
<gene>
    <name evidence="8" type="primary">rne</name>
    <name evidence="12" type="ORF">ACFOD4_02575</name>
</gene>
<protein>
    <recommendedName>
        <fullName evidence="8">Ribonuclease E</fullName>
        <shortName evidence="8">RNase E</shortName>
        <ecNumber evidence="8">3.1.26.12</ecNumber>
    </recommendedName>
</protein>
<feature type="region of interest" description="Disordered" evidence="9">
    <location>
        <begin position="658"/>
        <end position="846"/>
    </location>
</feature>
<comment type="cofactor">
    <cofactor evidence="8">
        <name>Zn(2+)</name>
        <dbReference type="ChEBI" id="CHEBI:29105"/>
    </cofactor>
    <text evidence="8">Binds 2 Zn(2+) ions per homotetramer.</text>
</comment>
<feature type="compositionally biased region" description="Basic residues" evidence="9">
    <location>
        <begin position="900"/>
        <end position="911"/>
    </location>
</feature>
<feature type="domain" description="RNase E/G thioredoxin-like" evidence="11">
    <location>
        <begin position="551"/>
        <end position="635"/>
    </location>
</feature>
<feature type="domain" description="RNA-binding protein AU-1/Ribonuclease E/G" evidence="10">
    <location>
        <begin position="268"/>
        <end position="539"/>
    </location>
</feature>
<dbReference type="Proteomes" id="UP001595593">
    <property type="component" value="Unassembled WGS sequence"/>
</dbReference>
<keyword evidence="8" id="KW-1003">Cell membrane</keyword>
<feature type="compositionally biased region" description="Basic and acidic residues" evidence="9">
    <location>
        <begin position="779"/>
        <end position="795"/>
    </location>
</feature>
<feature type="region of interest" description="Disordered" evidence="9">
    <location>
        <begin position="123"/>
        <end position="225"/>
    </location>
</feature>
<feature type="compositionally biased region" description="Acidic residues" evidence="9">
    <location>
        <begin position="733"/>
        <end position="748"/>
    </location>
</feature>
<comment type="cofactor">
    <cofactor evidence="8">
        <name>Mg(2+)</name>
        <dbReference type="ChEBI" id="CHEBI:18420"/>
    </cofactor>
    <text evidence="8">Binds 1 Mg(2+) ion per subunit.</text>
</comment>
<dbReference type="PANTHER" id="PTHR30001">
    <property type="entry name" value="RIBONUCLEASE"/>
    <property type="match status" value="1"/>
</dbReference>
<comment type="caution">
    <text evidence="12">The sequence shown here is derived from an EMBL/GenBank/DDBJ whole genome shotgun (WGS) entry which is preliminary data.</text>
</comment>
<dbReference type="Gene3D" id="3.40.1260.20">
    <property type="entry name" value="Ribonuclease E, catalytic domain"/>
    <property type="match status" value="1"/>
</dbReference>
<keyword evidence="8" id="KW-0472">Membrane</keyword>
<keyword evidence="8" id="KW-0997">Cell inner membrane</keyword>
<feature type="compositionally biased region" description="Low complexity" evidence="9">
    <location>
        <begin position="165"/>
        <end position="177"/>
    </location>
</feature>
<dbReference type="RefSeq" id="WP_379593300.1">
    <property type="nucleotide sequence ID" value="NZ_JBHRTN010000004.1"/>
</dbReference>
<evidence type="ECO:0000256" key="1">
    <source>
        <dbReference type="ARBA" id="ARBA00022490"/>
    </source>
</evidence>
<evidence type="ECO:0000256" key="8">
    <source>
        <dbReference type="HAMAP-Rule" id="MF_00970"/>
    </source>
</evidence>
<feature type="region of interest" description="Disordered" evidence="9">
    <location>
        <begin position="895"/>
        <end position="1038"/>
    </location>
</feature>
<keyword evidence="3 8" id="KW-0479">Metal-binding</keyword>
<keyword evidence="13" id="KW-1185">Reference proteome</keyword>
<keyword evidence="5 8" id="KW-0378">Hydrolase</keyword>
<dbReference type="InterPro" id="IPR048583">
    <property type="entry name" value="RNase_E_G_thioredoxin-like"/>
</dbReference>
<reference evidence="13" key="1">
    <citation type="journal article" date="2019" name="Int. J. Syst. Evol. Microbiol.">
        <title>The Global Catalogue of Microorganisms (GCM) 10K type strain sequencing project: providing services to taxonomists for standard genome sequencing and annotation.</title>
        <authorList>
            <consortium name="The Broad Institute Genomics Platform"/>
            <consortium name="The Broad Institute Genome Sequencing Center for Infectious Disease"/>
            <person name="Wu L."/>
            <person name="Ma J."/>
        </authorList>
    </citation>
    <scope>NUCLEOTIDE SEQUENCE [LARGE SCALE GENOMIC DNA]</scope>
    <source>
        <strain evidence="13">KCTC 52094</strain>
    </source>
</reference>
<feature type="binding site" evidence="8">
    <location>
        <position position="552"/>
    </location>
    <ligand>
        <name>Zn(2+)</name>
        <dbReference type="ChEBI" id="CHEBI:29105"/>
        <note>ligand shared between dimeric partners</note>
    </ligand>
</feature>
<dbReference type="InterPro" id="IPR028878">
    <property type="entry name" value="RNase_E"/>
</dbReference>
<dbReference type="PANTHER" id="PTHR30001:SF1">
    <property type="entry name" value="RIBONUCLEASE E_G-LIKE PROTEIN, CHLOROPLASTIC"/>
    <property type="match status" value="1"/>
</dbReference>
<evidence type="ECO:0000256" key="4">
    <source>
        <dbReference type="ARBA" id="ARBA00022759"/>
    </source>
</evidence>
<keyword evidence="1 8" id="KW-0963">Cytoplasm</keyword>
<dbReference type="HAMAP" id="MF_00970">
    <property type="entry name" value="RNase_E"/>
    <property type="match status" value="1"/>
</dbReference>
<keyword evidence="8" id="KW-0698">rRNA processing</keyword>
<feature type="compositionally biased region" description="Basic and acidic residues" evidence="9">
    <location>
        <begin position="209"/>
        <end position="225"/>
    </location>
</feature>
<proteinExistence type="inferred from homology"/>
<keyword evidence="8" id="KW-0820">tRNA-binding</keyword>
<feature type="binding site" evidence="8">
    <location>
        <position position="494"/>
    </location>
    <ligand>
        <name>Mg(2+)</name>
        <dbReference type="ChEBI" id="CHEBI:18420"/>
        <note>catalytic</note>
    </ligand>
</feature>
<sequence length="1060" mass="115696">MTKRMLIDASHSEETRVVVLDGNRIDEFDVETENKKPLKSNIYLAKVVRVEPSLQAAFVEYGGNRHGFLAFGEIHPDYYQIPTADREKLLALQAQEDAEDADDEDEISEAEADAMAEAIERFADGADGPEGDDLRARAGSGEPAPGTDASGNGQDDEPPPAQAMAIEGESRSASAAELAEEAARSAEVEPVEEEDDTPPETVGGRGRGRNGEDRDSEERDDRAERRIPPRFLRHYKIQEVIRRRQIMLVQVVKEERGNKGAALTTYISLAGRFSVLMPNSPKGGGISRKITSIADRKRLREVIQDLGMPRGMSMIVRTAGAGRPKPEIRRDCEYLLQLWDDIRERTLQSTAPALIYEEADLIKRSIRDVFNSGIEDIQIEGEDAYRQARDFMRMLMPQNERKIRLYRDGNVPLFARHGVDSQLDAMMSPTVQLKSGGYIVINQTEALVAIDVNSGRNTRDRHIEDTALRTNLEAADEVARQLRLRDMAGLIVIDFIDMESSRHDAQVERRLKEALRHDRARIQVGRISHFGLLEMSRQRLRPSVTEHSFETCPHCQGLGIVRSAPSAALQVLRQIEEEGAKRRAAEICVHIAPSLAIHLLNRRRDRISEIEARFGMAVFFEPDSSLSGPAIRIERLRAQTAPEPLSAPAALRMDYQPTAEPEESVAVPAAARAEEGAEIDEELPVVAAAEEAADRQEADGEGEGNGENRRRRRRRRRRGGRREDGTPQQDAAAEGEDAEEAAQEDEEPVVAADATPPPATAPREEDGLRRRGRRGGRRRPWEMEDAQREEHERPGRYVGPTPADPFAGTLDDIFDAMAAAEEAAEQPSSRPAAPDAVEPEVAPVLPVTAETPREVVIREGAPPAVPTPVVPVETPAEDAAPEAVEAAVVPAAAVAEVPAKPRRSRTPRAAKAKSEVAEAETAAAEKAAPKPRRSRAKAKPEEAVAEAGKDAAATSEVVPEAVPAAPKPRRSRVKAKPVEAQPELPSDLTMAPAAEAAAPEAVPAADTAPPAPVEAIPGPQESVPAVADPATGEPVSAPAVQPVLVEAVSEAPKRRGWWKR</sequence>
<organism evidence="12 13">
    <name type="scientific">Teichococcus globiformis</name>
    <dbReference type="NCBI Taxonomy" id="2307229"/>
    <lineage>
        <taxon>Bacteria</taxon>
        <taxon>Pseudomonadati</taxon>
        <taxon>Pseudomonadota</taxon>
        <taxon>Alphaproteobacteria</taxon>
        <taxon>Acetobacterales</taxon>
        <taxon>Roseomonadaceae</taxon>
        <taxon>Roseomonas</taxon>
    </lineage>
</organism>
<name>A0ABV7FUA7_9PROT</name>
<keyword evidence="8" id="KW-0819">tRNA processing</keyword>
<comment type="catalytic activity">
    <reaction evidence="8">
        <text>Endonucleolytic cleavage of single-stranded RNA in A- and U-rich regions.</text>
        <dbReference type="EC" id="3.1.26.12"/>
    </reaction>
</comment>
<keyword evidence="8" id="KW-0699">rRNA-binding</keyword>
<feature type="compositionally biased region" description="Low complexity" evidence="9">
    <location>
        <begin position="991"/>
        <end position="1008"/>
    </location>
</feature>
<dbReference type="InterPro" id="IPR004659">
    <property type="entry name" value="RNase_E/G"/>
</dbReference>
<feature type="binding site" evidence="8">
    <location>
        <position position="555"/>
    </location>
    <ligand>
        <name>Zn(2+)</name>
        <dbReference type="ChEBI" id="CHEBI:29105"/>
        <note>ligand shared between dimeric partners</note>
    </ligand>
</feature>
<keyword evidence="8" id="KW-0862">Zinc</keyword>
<evidence type="ECO:0000313" key="12">
    <source>
        <dbReference type="EMBL" id="MFC3123933.1"/>
    </source>
</evidence>
<feature type="compositionally biased region" description="Low complexity" evidence="9">
    <location>
        <begin position="816"/>
        <end position="846"/>
    </location>
</feature>
<evidence type="ECO:0000256" key="2">
    <source>
        <dbReference type="ARBA" id="ARBA00022722"/>
    </source>
</evidence>
<comment type="function">
    <text evidence="8">Endoribonuclease that plays a central role in RNA processing and decay. Required for the maturation of 5S and 16S rRNAs and the majority of tRNAs. Also involved in the degradation of most mRNAs.</text>
</comment>
<feature type="region of interest" description="Required for zinc-mediated homotetramerization and catalytic activity" evidence="8">
    <location>
        <begin position="552"/>
        <end position="555"/>
    </location>
</feature>
<keyword evidence="2 8" id="KW-0540">Nuclease</keyword>
<dbReference type="EC" id="3.1.26.12" evidence="8"/>
<evidence type="ECO:0000313" key="13">
    <source>
        <dbReference type="Proteomes" id="UP001595593"/>
    </source>
</evidence>
<comment type="subunit">
    <text evidence="8">Homotetramer formed by a dimer of dimers.</text>
</comment>
<evidence type="ECO:0000256" key="5">
    <source>
        <dbReference type="ARBA" id="ARBA00022801"/>
    </source>
</evidence>
<feature type="compositionally biased region" description="Low complexity" evidence="9">
    <location>
        <begin position="950"/>
        <end position="964"/>
    </location>
</feature>
<evidence type="ECO:0000256" key="7">
    <source>
        <dbReference type="ARBA" id="ARBA00022884"/>
    </source>
</evidence>
<evidence type="ECO:0000256" key="9">
    <source>
        <dbReference type="SAM" id="MobiDB-lite"/>
    </source>
</evidence>
<dbReference type="SUPFAM" id="SSF50249">
    <property type="entry name" value="Nucleic acid-binding proteins"/>
    <property type="match status" value="1"/>
</dbReference>
<comment type="subcellular location">
    <subcellularLocation>
        <location evidence="8">Cytoplasm</location>
    </subcellularLocation>
    <subcellularLocation>
        <location evidence="8">Cell inner membrane</location>
        <topology evidence="8">Peripheral membrane protein</topology>
        <orientation evidence="8">Cytoplasmic side</orientation>
    </subcellularLocation>
</comment>
<evidence type="ECO:0000256" key="6">
    <source>
        <dbReference type="ARBA" id="ARBA00022842"/>
    </source>
</evidence>
<dbReference type="Pfam" id="PF10150">
    <property type="entry name" value="RNase_E_G"/>
    <property type="match status" value="1"/>
</dbReference>
<evidence type="ECO:0000259" key="10">
    <source>
        <dbReference type="Pfam" id="PF10150"/>
    </source>
</evidence>
<keyword evidence="4 8" id="KW-0255">Endonuclease</keyword>